<reference evidence="1" key="1">
    <citation type="submission" date="2020-01" db="EMBL/GenBank/DDBJ databases">
        <authorList>
            <consortium name="DOE Joint Genome Institute"/>
            <person name="Haridas S."/>
            <person name="Albert R."/>
            <person name="Binder M."/>
            <person name="Bloem J."/>
            <person name="Labutti K."/>
            <person name="Salamov A."/>
            <person name="Andreopoulos B."/>
            <person name="Baker S.E."/>
            <person name="Barry K."/>
            <person name="Bills G."/>
            <person name="Bluhm B.H."/>
            <person name="Cannon C."/>
            <person name="Castanera R."/>
            <person name="Culley D.E."/>
            <person name="Daum C."/>
            <person name="Ezra D."/>
            <person name="Gonzalez J.B."/>
            <person name="Henrissat B."/>
            <person name="Kuo A."/>
            <person name="Liang C."/>
            <person name="Lipzen A."/>
            <person name="Lutzoni F."/>
            <person name="Magnuson J."/>
            <person name="Mondo S."/>
            <person name="Nolan M."/>
            <person name="Ohm R."/>
            <person name="Pangilinan J."/>
            <person name="Park H.-J."/>
            <person name="Ramirez L."/>
            <person name="Alfaro M."/>
            <person name="Sun H."/>
            <person name="Tritt A."/>
            <person name="Yoshinaga Y."/>
            <person name="Zwiers L.-H."/>
            <person name="Turgeon B.G."/>
            <person name="Goodwin S.B."/>
            <person name="Spatafora J.W."/>
            <person name="Crous P.W."/>
            <person name="Grigoriev I.V."/>
        </authorList>
    </citation>
    <scope>NUCLEOTIDE SEQUENCE</scope>
    <source>
        <strain evidence="1">CBS 394.84</strain>
    </source>
</reference>
<gene>
    <name evidence="1" type="ORF">K460DRAFT_98206</name>
</gene>
<evidence type="ECO:0000313" key="1">
    <source>
        <dbReference type="EMBL" id="KAF1844764.1"/>
    </source>
</evidence>
<comment type="caution">
    <text evidence="1">The sequence shown here is derived from an EMBL/GenBank/DDBJ whole genome shotgun (WGS) entry which is preliminary data.</text>
</comment>
<dbReference type="OrthoDB" id="10261408at2759"/>
<name>A0A9P4GGF1_9PLEO</name>
<dbReference type="Proteomes" id="UP000800039">
    <property type="component" value="Unassembled WGS sequence"/>
</dbReference>
<proteinExistence type="predicted"/>
<dbReference type="RefSeq" id="XP_040787327.1">
    <property type="nucleotide sequence ID" value="XM_040938855.1"/>
</dbReference>
<dbReference type="GeneID" id="63856112"/>
<dbReference type="EMBL" id="ML976616">
    <property type="protein sequence ID" value="KAF1844764.1"/>
    <property type="molecule type" value="Genomic_DNA"/>
</dbReference>
<protein>
    <submittedName>
        <fullName evidence="1">Uncharacterized protein</fullName>
    </submittedName>
</protein>
<organism evidence="1 2">
    <name type="scientific">Cucurbitaria berberidis CBS 394.84</name>
    <dbReference type="NCBI Taxonomy" id="1168544"/>
    <lineage>
        <taxon>Eukaryota</taxon>
        <taxon>Fungi</taxon>
        <taxon>Dikarya</taxon>
        <taxon>Ascomycota</taxon>
        <taxon>Pezizomycotina</taxon>
        <taxon>Dothideomycetes</taxon>
        <taxon>Pleosporomycetidae</taxon>
        <taxon>Pleosporales</taxon>
        <taxon>Pleosporineae</taxon>
        <taxon>Cucurbitariaceae</taxon>
        <taxon>Cucurbitaria</taxon>
    </lineage>
</organism>
<accession>A0A9P4GGF1</accession>
<evidence type="ECO:0000313" key="2">
    <source>
        <dbReference type="Proteomes" id="UP000800039"/>
    </source>
</evidence>
<dbReference type="AlphaFoldDB" id="A0A9P4GGF1"/>
<keyword evidence="2" id="KW-1185">Reference proteome</keyword>
<sequence>MTIHTAILDIFRPFIASEQQHRFRSYLPQGASPTSIFAASVKQLKSLIFEYTYQYQPTQYNQMFPDSILYAANAVLHDRLDPERRPYFFFYMQLFHVFGSMGGGKAVNVTMQALLAIAHDKGAISSTEATQFTERLKDETSPKENEVVKTEHGWTVDMDHAIAGTAAANVDQLAHRFEEITLFNEFTEGVV</sequence>